<dbReference type="PANTHER" id="PTHR32305">
    <property type="match status" value="1"/>
</dbReference>
<dbReference type="Gene3D" id="2.180.10.10">
    <property type="entry name" value="RHS repeat-associated core"/>
    <property type="match status" value="7"/>
</dbReference>
<dbReference type="InterPro" id="IPR022385">
    <property type="entry name" value="Rhs_assc_core"/>
</dbReference>
<evidence type="ECO:0000259" key="3">
    <source>
        <dbReference type="Pfam" id="PF20148"/>
    </source>
</evidence>
<dbReference type="SUPFAM" id="SSF69322">
    <property type="entry name" value="Tricorn protease domain 2"/>
    <property type="match status" value="1"/>
</dbReference>
<protein>
    <submittedName>
        <fullName evidence="5">RHS repeat-associated core domain-containing protein</fullName>
    </submittedName>
</protein>
<comment type="caution">
    <text evidence="5">The sequence shown here is derived from an EMBL/GenBank/DDBJ whole genome shotgun (WGS) entry which is preliminary data.</text>
</comment>
<keyword evidence="6" id="KW-1185">Reference proteome</keyword>
<dbReference type="InterPro" id="IPR002931">
    <property type="entry name" value="Transglutaminase-like"/>
</dbReference>
<dbReference type="Pfam" id="PF05593">
    <property type="entry name" value="RHS_repeat"/>
    <property type="match status" value="2"/>
</dbReference>
<evidence type="ECO:0000256" key="1">
    <source>
        <dbReference type="ARBA" id="ARBA00022737"/>
    </source>
</evidence>
<feature type="domain" description="Teneurin-like YD-shell" evidence="4">
    <location>
        <begin position="2855"/>
        <end position="3149"/>
    </location>
</feature>
<dbReference type="InterPro" id="IPR006530">
    <property type="entry name" value="YD"/>
</dbReference>
<dbReference type="EMBL" id="JBHRTS010000008">
    <property type="protein sequence ID" value="MFC3195549.1"/>
    <property type="molecule type" value="Genomic_DNA"/>
</dbReference>
<name>A0ABV7JC54_9GAMM</name>
<gene>
    <name evidence="5" type="ORF">ACFODZ_14940</name>
</gene>
<evidence type="ECO:0000259" key="4">
    <source>
        <dbReference type="Pfam" id="PF25023"/>
    </source>
</evidence>
<organism evidence="5 6">
    <name type="scientific">Marinicella sediminis</name>
    <dbReference type="NCBI Taxonomy" id="1792834"/>
    <lineage>
        <taxon>Bacteria</taxon>
        <taxon>Pseudomonadati</taxon>
        <taxon>Pseudomonadota</taxon>
        <taxon>Gammaproteobacteria</taxon>
        <taxon>Lysobacterales</taxon>
        <taxon>Marinicellaceae</taxon>
        <taxon>Marinicella</taxon>
    </lineage>
</organism>
<feature type="domain" description="Teneurin-like YD-shell" evidence="4">
    <location>
        <begin position="2554"/>
        <end position="2716"/>
    </location>
</feature>
<dbReference type="SUPFAM" id="SSF54001">
    <property type="entry name" value="Cysteine proteinases"/>
    <property type="match status" value="1"/>
</dbReference>
<dbReference type="Pfam" id="PF01841">
    <property type="entry name" value="Transglut_core"/>
    <property type="match status" value="1"/>
</dbReference>
<dbReference type="Proteomes" id="UP001595533">
    <property type="component" value="Unassembled WGS sequence"/>
</dbReference>
<dbReference type="InterPro" id="IPR038765">
    <property type="entry name" value="Papain-like_cys_pep_sf"/>
</dbReference>
<accession>A0ABV7JC54</accession>
<evidence type="ECO:0000313" key="5">
    <source>
        <dbReference type="EMBL" id="MFC3195549.1"/>
    </source>
</evidence>
<dbReference type="InterPro" id="IPR050708">
    <property type="entry name" value="T6SS_VgrG/RHS"/>
</dbReference>
<sequence>MFDLKTHWMTGLCLTIVFGMGLCVGASASDNYESIALDQQTIEQDWLNGLISGKDLAANSQSYKQQLSTIHRDAGKRPSLFRDYMDAEQLWLNSVHKLAGMKQPLDDRQQRYWQSQNQSLAQAYERLNAQFERLKNNPLGNAWHPSKMARLVSIEQQLTRRWQAIEQFKSVPVSQWQPWHKNLLSQLSQTKSSASTQQELIILRNDQLPNSGHLGTAGPLVTTPAIVPSYASEFPAPSQSDDLVSGQVVQLTPEIYQLAHDLDNDYIKIVNFVRQQINIQYYAGSMKGSQGTLLSYAGNDVDQSALLIALLRASNIPARFVQGVIQQPVDEVANGLGLSDPTLVQEALERAGIPHQAVIQGGQIRFIQRQHTWVSAYIPYAHYRGSANDLTEPVWLALAPAIKRTIVEPASSDYAGLAIDAGQMIIDHLMGLGTTEPPLAVWQQQVNAAFAGDLSDLQTVVHNTSDAYTIIPAAMPVKVIAATYEAADLPAEQIHRVRLQLTNGAVITDVELSMTSLAGRRLSLSYLPATIEDLNLINLAGGMSQVPPALINLRPVFKINGQAVNMEAGDIPMGTFHELDIELIAPNGSVDLNRTVLAGSYLSLVFSTQTDELTMQAEDAGLVTDETLPVRLMHNLGVHYQNAWRAAENELAMTLNQAIIRPFPLLSIISPEYHLEYVADLPVEMSFTGVSLDAISRITDVISRGLTAEADWSRLAAWHGSWLESQVFADQWAVNAVSADQGIRLMAQAAEQIHVIDAGNAAGIIAGLNHPEPVKQHITGWVSSGHQVTIAQNPTQVDAWSGSAWYIVHPDTGHSGYFIAGGYAGGQTTEPPESWALNDLARMLFDPYAEGANEDALSARYIRLMDSTNNQYGVVNQLLAKPSEVLITDASNRPVINATVRFTMGNAQAEIATEGGFASTYVVMTNQQGRAEVDIKVAERIGNGPFVQVDPQDEHLTQLGQIEMSVEVLSNLGWIPADELFRHYALPDEPAAILINECNWSLDTCHQAVGQQEMRAGNIYVVVVDQFNNPVPNVPISIEAEAPVPPVGGKAAQSGSGHKNQPLQPAPAGHLFSSVPLTDGVIEQMEQSGALTKSSITGSCDEYTPAKIAANVCFNTDQINLPACAEQQVVMNSDNGWKPFTVYNGRGLPATRFPVKLSVAGLDSQYINRYNGFTEDFQNFFAAGLFYTGEDTNGPNGSYFGDKPDELISKTLQPLYLKYVDYGASGGCDFVQYALSDTGEQTTEQLTGNADVTVTGPVDEWQVNYQMGAESSLNTNLISTQDARFAAVSPHGGVTQQQMDFIAPSMTVTADVVSRVPVFFDLADDQTTRQATRFLINISPEEYQPQKVSAVFYENGTEFYRHTVSYPTDALVEAVLPTGVPINPDRTYEIELVLNEGSAYEVIYDKQPLEGINRRLINQVSCADASLFGACGGPVINNTFENAVRLSSDVDLANANVCRQEGFDLNLLADARVTIEAIQHNPLGQDGSNITLLADNELMNAGINEVVARADSLGNHQYTLRITAVAEDNGDEQVVYGGLVSRYDVSNSLPVGHAIVKGVDLADGSMVYSKQDIHLVSPGVDLEFTRTYSSQGRQELGPLGYGWSFNYLSRVIIGSCGQVVVTGADGGSARFRIQGDEFIPLKGYHSSLVLNDDNSFDFYPKGGNRYHYTRRQDNVWWMDYVEDPNGNRLTVQVESRNKAPVIRSVTDSVGRRLLFNYELHDFGIYRNEMLVSVSGPAGILLTFEFDDIGNLISAQREGDTTNEVLGYAGDVSGPNRSLLLTVDDQSTSANRTWSYRNKSVSLPTDMGDLPDIFSIEVASIEESDAGVTSFNYTPGIGYNDNANVTQNGQLSQYTLNDYGAATEITSPAGTRTFNWNTDTDVLLMSETDENNRLRSFQYDQYGNVIEERLGSLISQYSYYAPDQFQPPFIKERVKTHTNWRGDLTEYSYDIHGNKVSEELSGISTGYDHNARGQVITITDGRGNVSLITYDDLGYQSSMRNPEGNETTAVWNARGQKLSETDGNGNLTTYSYDNSDRMLSKTLNSRIWTYDYENGGLIRTETDPNDNTTRYEYDTQGRLLEITNAALDTFTYVYDLNGNKESETDFGGHTTGFSYDAANRLRTKVEPLGKVTTYTYDNVGNVLTETTGDRVTTYTYDPDRYFQDSVKRNGPQGDVLISRTVDGHGNVLTETDPNQNTTIYTYDAFDRMLTMSGPLGSGKTMTYDGNGNLTSEEIHNSSGNQITTNTYDKANRLKQVNLPEGGAMVYEYDGNGNISSETKPNGYFATYGYNDLNLPTLKTINQQTWRLSYDQAGNLKTETWPNGNIVTYVYDELNRELSQTDLVGLVKAQTYDADSNIKTMTDGNGELSTYNYNDLHQRVAEILPLGRGHTYTYTVFGELLTDTGPNGTITHTVDTLGRRGSSSGPDGYDMAFGYDLNGNLTSQTDSRLITTTYLVNDLNQTHQQDTGAFTMTMNHDTLGNLLTQTDYRGITSEYTYDLENRQTTFTRAGLLQSETTYNNAGLVIAEKDARGKTTTHEYNTQYHKTRSSMPEGLVVTFTPDAFGDVLLQNNPGPNDTTRTYDLRRRLLTETNGAGETTTFEYDLNNNRTAVIKPGGQRWEYDFDAANRLTHVRNVPEVIETIYGYDTADNLETITDAKGRVTRFTYDNRNRKKTKTYPGNTDVVGYDYDLNGNLTGIQHPNGVNVTYNYDDLNRQYNQEYIGTYGSASVTLTLDGNGNVEGVAEVVDGLSHGYSMTYDNLDRLTSKTDRYGNTFFYDYDANGNRTVFRDHDNQVTDYSYDDANRLKTLTQTGLGTFTWTYNTAGLPAQIAYPNGSEANYQYDNANRISLIDNKQSGVTVTSHEYDYDPNGNRTQLIESNIDASAITSYYYDGADRLDVVEYPTKRVEYTLDKVGNRKEEIIDTAGNINTRTYVYNDRDQLTSVTDGASLDISYAYDAFGNQTEKTENGTTSVFDYTPRQRVKSITVGTAQPHQYEYDYAGQRVKATSASGNEKRYLYDGLTLIAETNAIGNTLATYHYGARRQLAETRNGQRAYYLADALGTNVAITNQDGSIQNRMDYDVWGNLNQETSTSDSPFGFTGYLKDEDTDLYYANARYYDSFTGRFLREDPLQGYQLRPTSMHRYNYTANNPVKFYDPTGKGDATVHFYESLMIADVVGLSKDESYAFAIGSQIGDEFEQHDAMKNSIGFALTVLGQLQSPFLTRDYFELYDDTVINNCGNHALCNTKSIYVKRAFKYFAEHHAENIAQYATADHTYADSFYHITLETLGSLEEESPGEVIGHGLDGTSTDKAYRFMDTKRINAFRSRAWALFEFSKRTGKTNISKSNFEQRLSLAIAELIEQNNEILDANSPFPYTHKYHSKIDSNDEYEMMRNILNKRGFVDILRVEDFPTSLSIEKILENFGIARLRGLAKIINPVASEKIDSLSKKRLVNYLNYKFNQFQTESRDIMYTETMRIKREEEWIKESNELPGVEEVSK</sequence>
<dbReference type="InterPro" id="IPR056823">
    <property type="entry name" value="TEN-like_YD-shell"/>
</dbReference>
<dbReference type="Pfam" id="PF25023">
    <property type="entry name" value="TEN_YD-shell"/>
    <property type="match status" value="3"/>
</dbReference>
<feature type="domain" description="DUF6531" evidence="3">
    <location>
        <begin position="1559"/>
        <end position="1631"/>
    </location>
</feature>
<evidence type="ECO:0000313" key="6">
    <source>
        <dbReference type="Proteomes" id="UP001595533"/>
    </source>
</evidence>
<dbReference type="NCBIfam" id="TIGR01643">
    <property type="entry name" value="YD_repeat_2x"/>
    <property type="match status" value="11"/>
</dbReference>
<dbReference type="Gene3D" id="3.10.620.30">
    <property type="match status" value="1"/>
</dbReference>
<dbReference type="InterPro" id="IPR045351">
    <property type="entry name" value="DUF6531"/>
</dbReference>
<dbReference type="Pfam" id="PF20148">
    <property type="entry name" value="DUF6531"/>
    <property type="match status" value="1"/>
</dbReference>
<keyword evidence="1" id="KW-0677">Repeat</keyword>
<feature type="domain" description="Teneurin-like YD-shell" evidence="4">
    <location>
        <begin position="2152"/>
        <end position="2334"/>
    </location>
</feature>
<feature type="domain" description="Transglutaminase-like" evidence="2">
    <location>
        <begin position="264"/>
        <end position="380"/>
    </location>
</feature>
<evidence type="ECO:0000259" key="2">
    <source>
        <dbReference type="Pfam" id="PF01841"/>
    </source>
</evidence>
<dbReference type="InterPro" id="IPR031325">
    <property type="entry name" value="RHS_repeat"/>
</dbReference>
<dbReference type="RefSeq" id="WP_077412864.1">
    <property type="nucleotide sequence ID" value="NZ_JBHRTS010000008.1"/>
</dbReference>
<reference evidence="6" key="1">
    <citation type="journal article" date="2019" name="Int. J. Syst. Evol. Microbiol.">
        <title>The Global Catalogue of Microorganisms (GCM) 10K type strain sequencing project: providing services to taxonomists for standard genome sequencing and annotation.</title>
        <authorList>
            <consortium name="The Broad Institute Genomics Platform"/>
            <consortium name="The Broad Institute Genome Sequencing Center for Infectious Disease"/>
            <person name="Wu L."/>
            <person name="Ma J."/>
        </authorList>
    </citation>
    <scope>NUCLEOTIDE SEQUENCE [LARGE SCALE GENOMIC DNA]</scope>
    <source>
        <strain evidence="6">KCTC 42953</strain>
    </source>
</reference>
<dbReference type="NCBIfam" id="TIGR03696">
    <property type="entry name" value="Rhs_assc_core"/>
    <property type="match status" value="1"/>
</dbReference>
<dbReference type="PANTHER" id="PTHR32305:SF17">
    <property type="entry name" value="TRNA NUCLEASE WAPA"/>
    <property type="match status" value="1"/>
</dbReference>
<proteinExistence type="predicted"/>